<accession>A0A918ITU8</accession>
<feature type="region of interest" description="Disordered" evidence="1">
    <location>
        <begin position="1"/>
        <end position="65"/>
    </location>
</feature>
<name>A0A918ITU8_9ACTN</name>
<comment type="caution">
    <text evidence="2">The sequence shown here is derived from an EMBL/GenBank/DDBJ whole genome shotgun (WGS) entry which is preliminary data.</text>
</comment>
<reference evidence="2" key="1">
    <citation type="journal article" date="2014" name="Int. J. Syst. Evol. Microbiol.">
        <title>Complete genome sequence of Corynebacterium casei LMG S-19264T (=DSM 44701T), isolated from a smear-ripened cheese.</title>
        <authorList>
            <consortium name="US DOE Joint Genome Institute (JGI-PGF)"/>
            <person name="Walter F."/>
            <person name="Albersmeier A."/>
            <person name="Kalinowski J."/>
            <person name="Ruckert C."/>
        </authorList>
    </citation>
    <scope>NUCLEOTIDE SEQUENCE</scope>
    <source>
        <strain evidence="2">JCM 4490</strain>
    </source>
</reference>
<dbReference type="EMBL" id="BMUE01000001">
    <property type="protein sequence ID" value="GGW31741.1"/>
    <property type="molecule type" value="Genomic_DNA"/>
</dbReference>
<proteinExistence type="predicted"/>
<evidence type="ECO:0000256" key="1">
    <source>
        <dbReference type="SAM" id="MobiDB-lite"/>
    </source>
</evidence>
<dbReference type="AlphaFoldDB" id="A0A918ITU8"/>
<evidence type="ECO:0000313" key="2">
    <source>
        <dbReference type="EMBL" id="GGW31741.1"/>
    </source>
</evidence>
<protein>
    <submittedName>
        <fullName evidence="2">Uncharacterized protein</fullName>
    </submittedName>
</protein>
<organism evidence="2 3">
    <name type="scientific">Streptomyces lucensis JCM 4490</name>
    <dbReference type="NCBI Taxonomy" id="1306176"/>
    <lineage>
        <taxon>Bacteria</taxon>
        <taxon>Bacillati</taxon>
        <taxon>Actinomycetota</taxon>
        <taxon>Actinomycetes</taxon>
        <taxon>Kitasatosporales</taxon>
        <taxon>Streptomycetaceae</taxon>
        <taxon>Streptomyces</taxon>
    </lineage>
</organism>
<reference evidence="2" key="2">
    <citation type="submission" date="2020-09" db="EMBL/GenBank/DDBJ databases">
        <authorList>
            <person name="Sun Q."/>
            <person name="Ohkuma M."/>
        </authorList>
    </citation>
    <scope>NUCLEOTIDE SEQUENCE</scope>
    <source>
        <strain evidence="2">JCM 4490</strain>
    </source>
</reference>
<dbReference type="Proteomes" id="UP000620224">
    <property type="component" value="Unassembled WGS sequence"/>
</dbReference>
<gene>
    <name evidence="2" type="ORF">GCM10010503_04340</name>
</gene>
<evidence type="ECO:0000313" key="3">
    <source>
        <dbReference type="Proteomes" id="UP000620224"/>
    </source>
</evidence>
<keyword evidence="3" id="KW-1185">Reference proteome</keyword>
<sequence length="65" mass="6961">MTGASACRNYAPQSSGNAPMETEPWIQGLSAADSQRIPRQTRSDANENEGFTPPWGTAARHQGSL</sequence>